<dbReference type="Gene3D" id="3.20.20.240">
    <property type="entry name" value="Methylmalonyl-CoA mutase"/>
    <property type="match status" value="1"/>
</dbReference>
<dbReference type="PANTHER" id="PTHR48101">
    <property type="entry name" value="METHYLMALONYL-COA MUTASE, MITOCHONDRIAL-RELATED"/>
    <property type="match status" value="1"/>
</dbReference>
<dbReference type="Pfam" id="PF01642">
    <property type="entry name" value="MM_CoA_mutase"/>
    <property type="match status" value="1"/>
</dbReference>
<dbReference type="GO" id="GO:0031419">
    <property type="term" value="F:cobalamin binding"/>
    <property type="evidence" value="ECO:0007669"/>
    <property type="project" value="InterPro"/>
</dbReference>
<dbReference type="EMBL" id="SNZF01000005">
    <property type="protein sequence ID" value="TDR36419.1"/>
    <property type="molecule type" value="Genomic_DNA"/>
</dbReference>
<accession>A0A011UV08</accession>
<gene>
    <name evidence="2" type="ORF">BG36_07990</name>
    <name evidence="3" type="ORF">DES43_10584</name>
</gene>
<sequence>MTDTAADRHGQETRWRAFAEGVLGAGSKTQTDGTAGSSRWIVCQRIDDPDIERARAQIADDLANGATGLALVFDGAPNAFGYGLPGTAEALEQVLEGVPLDRIYLRIDVHPASRAMADWLVTLLNRGKINPRRLNLSFGIDPAATFAGTGRLRMSIEALQASMPQSLAHFFAMDVPGVLLEADGRILHNAGASEAQELGAMLASAAGHLRLFQEARQALVYAAPHIGFAVGVDDDVARSAAKIKALRVLWTRLQDNFMIPPAAATIHAETSMRIVGQDDLTANVARNAAACSGAIAGGADSISVLPHTIGHGLPEGSARRVARDVQLLLMQEDTAAPGEINALTNSLAEQGWAEFQRIEQEGGILPSLKAGHIQARVKAYAEKRLQGHAEDRATAPGAAIAVPTLPAERHPAPTDGVVFCEALYPLRPDHRAAWP</sequence>
<protein>
    <submittedName>
        <fullName evidence="2">Methylmalonyl-CoA mutase</fullName>
    </submittedName>
</protein>
<dbReference type="STRING" id="69279.BG36_07990"/>
<dbReference type="Proteomes" id="UP000294958">
    <property type="component" value="Unassembled WGS sequence"/>
</dbReference>
<dbReference type="RefSeq" id="WP_051520360.1">
    <property type="nucleotide sequence ID" value="NZ_KK073878.1"/>
</dbReference>
<feature type="domain" description="Methylmalonyl-CoA mutase alpha/beta chain catalytic" evidence="1">
    <location>
        <begin position="38"/>
        <end position="389"/>
    </location>
</feature>
<proteinExistence type="predicted"/>
<keyword evidence="5" id="KW-1185">Reference proteome</keyword>
<reference evidence="2 4" key="1">
    <citation type="submission" date="2014-02" db="EMBL/GenBank/DDBJ databases">
        <title>Aquamicrobium defluvii Genome sequencing.</title>
        <authorList>
            <person name="Wang X."/>
        </authorList>
    </citation>
    <scope>NUCLEOTIDE SEQUENCE [LARGE SCALE GENOMIC DNA]</scope>
    <source>
        <strain evidence="2 4">W13Z1</strain>
    </source>
</reference>
<dbReference type="AlphaFoldDB" id="A0A011UV08"/>
<name>A0A011UV08_9HYPH</name>
<dbReference type="InterPro" id="IPR006099">
    <property type="entry name" value="MeMalonylCoA_mutase_a/b_cat"/>
</dbReference>
<dbReference type="GO" id="GO:0016866">
    <property type="term" value="F:intramolecular transferase activity"/>
    <property type="evidence" value="ECO:0007669"/>
    <property type="project" value="InterPro"/>
</dbReference>
<dbReference type="Proteomes" id="UP000019849">
    <property type="component" value="Unassembled WGS sequence"/>
</dbReference>
<evidence type="ECO:0000313" key="2">
    <source>
        <dbReference type="EMBL" id="EXL10096.1"/>
    </source>
</evidence>
<dbReference type="PATRIC" id="fig|69279.3.peg.505"/>
<organism evidence="2 4">
    <name type="scientific">Aquamicrobium defluvii</name>
    <dbReference type="NCBI Taxonomy" id="69279"/>
    <lineage>
        <taxon>Bacteria</taxon>
        <taxon>Pseudomonadati</taxon>
        <taxon>Pseudomonadota</taxon>
        <taxon>Alphaproteobacteria</taxon>
        <taxon>Hyphomicrobiales</taxon>
        <taxon>Phyllobacteriaceae</taxon>
        <taxon>Aquamicrobium</taxon>
    </lineage>
</organism>
<reference evidence="3 5" key="2">
    <citation type="submission" date="2019-03" db="EMBL/GenBank/DDBJ databases">
        <title>Genomic Encyclopedia of Type Strains, Phase IV (KMG-IV): sequencing the most valuable type-strain genomes for metagenomic binning, comparative biology and taxonomic classification.</title>
        <authorList>
            <person name="Goeker M."/>
        </authorList>
    </citation>
    <scope>NUCLEOTIDE SEQUENCE [LARGE SCALE GENOMIC DNA]</scope>
    <source>
        <strain evidence="3 5">DSM 11603</strain>
    </source>
</reference>
<dbReference type="EMBL" id="JENY01000002">
    <property type="protein sequence ID" value="EXL10096.1"/>
    <property type="molecule type" value="Genomic_DNA"/>
</dbReference>
<comment type="caution">
    <text evidence="2">The sequence shown here is derived from an EMBL/GenBank/DDBJ whole genome shotgun (WGS) entry which is preliminary data.</text>
</comment>
<dbReference type="eggNOG" id="COG1884">
    <property type="taxonomic scope" value="Bacteria"/>
</dbReference>
<dbReference type="InterPro" id="IPR016176">
    <property type="entry name" value="Cbl-dep_enz_cat"/>
</dbReference>
<dbReference type="HOGENOM" id="CLU_009523_6_2_5"/>
<evidence type="ECO:0000313" key="5">
    <source>
        <dbReference type="Proteomes" id="UP000294958"/>
    </source>
</evidence>
<evidence type="ECO:0000313" key="4">
    <source>
        <dbReference type="Proteomes" id="UP000019849"/>
    </source>
</evidence>
<evidence type="ECO:0000313" key="3">
    <source>
        <dbReference type="EMBL" id="TDR36419.1"/>
    </source>
</evidence>
<dbReference type="SUPFAM" id="SSF51703">
    <property type="entry name" value="Cobalamin (vitamin B12)-dependent enzymes"/>
    <property type="match status" value="1"/>
</dbReference>
<evidence type="ECO:0000259" key="1">
    <source>
        <dbReference type="Pfam" id="PF01642"/>
    </source>
</evidence>